<dbReference type="Proteomes" id="UP001293718">
    <property type="component" value="Unassembled WGS sequence"/>
</dbReference>
<dbReference type="PANTHER" id="PTHR39555:SF1">
    <property type="entry name" value="TYPE IV PILUS INNER MEMBRANE COMPONENT PILO"/>
    <property type="match status" value="1"/>
</dbReference>
<dbReference type="InterPro" id="IPR007445">
    <property type="entry name" value="PilO"/>
</dbReference>
<dbReference type="PANTHER" id="PTHR39555">
    <property type="entry name" value="FIMBRIAL ASSEMBLY PROTEIN PILO-LIKE PROTEIN-RELATED"/>
    <property type="match status" value="1"/>
</dbReference>
<feature type="signal peptide" evidence="1">
    <location>
        <begin position="1"/>
        <end position="17"/>
    </location>
</feature>
<feature type="chain" id="PRO_5045490289" evidence="1">
    <location>
        <begin position="18"/>
        <end position="174"/>
    </location>
</feature>
<comment type="caution">
    <text evidence="2">The sequence shown here is derived from an EMBL/GenBank/DDBJ whole genome shotgun (WGS) entry which is preliminary data.</text>
</comment>
<accession>A0ABU5I8J7</accession>
<evidence type="ECO:0000313" key="2">
    <source>
        <dbReference type="EMBL" id="MDZ5455419.1"/>
    </source>
</evidence>
<protein>
    <submittedName>
        <fullName evidence="2">Type 4a pilus biogenesis protein PilO</fullName>
    </submittedName>
</protein>
<evidence type="ECO:0000313" key="3">
    <source>
        <dbReference type="Proteomes" id="UP001293718"/>
    </source>
</evidence>
<dbReference type="Gene3D" id="3.30.70.60">
    <property type="match status" value="1"/>
</dbReference>
<gene>
    <name evidence="2" type="primary">pilO</name>
    <name evidence="2" type="ORF">SM757_02405</name>
</gene>
<proteinExistence type="predicted"/>
<dbReference type="Pfam" id="PF04350">
    <property type="entry name" value="PilO"/>
    <property type="match status" value="1"/>
</dbReference>
<dbReference type="EMBL" id="JAXOJX010000002">
    <property type="protein sequence ID" value="MDZ5455419.1"/>
    <property type="molecule type" value="Genomic_DNA"/>
</dbReference>
<dbReference type="RefSeq" id="WP_322464248.1">
    <property type="nucleotide sequence ID" value="NZ_JAXOJX010000002.1"/>
</dbReference>
<name>A0ABU5I8J7_9BURK</name>
<evidence type="ECO:0000256" key="1">
    <source>
        <dbReference type="SAM" id="SignalP"/>
    </source>
</evidence>
<keyword evidence="1" id="KW-0732">Signal</keyword>
<sequence length="174" mass="18565">MALAVAAPAWLLLSAQADSDLAAAQAREAELRQAYTAKLAQAAQVEPLQRRRQALREWEAAQQRRIEPGRAETLEAALHQSALRHGLQVELMRPEPAQPHAVPALVPVTLRLVGRYDALGAFAADVAALQPPVALHDLQLAAARDAGLVLEATARALAQPADADKAVRPAEARP</sequence>
<reference evidence="2 3" key="1">
    <citation type="submission" date="2023-11" db="EMBL/GenBank/DDBJ databases">
        <title>Draft genome of Azohydromonas lata strain H1 (DSM1123), a polyhydroxyalkanoate producer.</title>
        <authorList>
            <person name="Traversa D."/>
            <person name="D'Addabbo P."/>
            <person name="Pazzani C."/>
            <person name="Manzari C."/>
            <person name="Chiara M."/>
            <person name="Scrascia M."/>
        </authorList>
    </citation>
    <scope>NUCLEOTIDE SEQUENCE [LARGE SCALE GENOMIC DNA]</scope>
    <source>
        <strain evidence="2 3">H1</strain>
    </source>
</reference>
<organism evidence="2 3">
    <name type="scientific">Azohydromonas lata</name>
    <dbReference type="NCBI Taxonomy" id="45677"/>
    <lineage>
        <taxon>Bacteria</taxon>
        <taxon>Pseudomonadati</taxon>
        <taxon>Pseudomonadota</taxon>
        <taxon>Betaproteobacteria</taxon>
        <taxon>Burkholderiales</taxon>
        <taxon>Sphaerotilaceae</taxon>
        <taxon>Azohydromonas</taxon>
    </lineage>
</organism>
<dbReference type="InterPro" id="IPR014717">
    <property type="entry name" value="Transl_elong_EF1B/ribsomal_bS6"/>
</dbReference>
<keyword evidence="3" id="KW-1185">Reference proteome</keyword>